<dbReference type="OrthoDB" id="454733at2"/>
<organism evidence="1 2">
    <name type="scientific">Euhalothece natronophila Z-M001</name>
    <dbReference type="NCBI Taxonomy" id="522448"/>
    <lineage>
        <taxon>Bacteria</taxon>
        <taxon>Bacillati</taxon>
        <taxon>Cyanobacteriota</taxon>
        <taxon>Cyanophyceae</taxon>
        <taxon>Oscillatoriophycideae</taxon>
        <taxon>Chroococcales</taxon>
        <taxon>Halothecacae</taxon>
        <taxon>Halothece cluster</taxon>
        <taxon>Euhalothece</taxon>
    </lineage>
</organism>
<dbReference type="Pfam" id="PF08872">
    <property type="entry name" value="KGK"/>
    <property type="match status" value="1"/>
</dbReference>
<name>A0A5B8NKM8_9CHRO</name>
<evidence type="ECO:0000313" key="2">
    <source>
        <dbReference type="Proteomes" id="UP000318453"/>
    </source>
</evidence>
<dbReference type="Proteomes" id="UP000318453">
    <property type="component" value="Chromosome"/>
</dbReference>
<sequence>MNNKYIQLNRQDVISTQDKQRSLLNKTFTVEEFLQLLTKIISEKVSSWKNPEGREKEAKKWTEEGINCKVLSPQSHWKTGKVRITLEFIPDEPESPLDNVRNQQS</sequence>
<evidence type="ECO:0000313" key="1">
    <source>
        <dbReference type="EMBL" id="QDZ39437.1"/>
    </source>
</evidence>
<dbReference type="InterPro" id="IPR014971">
    <property type="entry name" value="KGK"/>
</dbReference>
<dbReference type="EMBL" id="CP042326">
    <property type="protein sequence ID" value="QDZ39437.1"/>
    <property type="molecule type" value="Genomic_DNA"/>
</dbReference>
<proteinExistence type="predicted"/>
<dbReference type="KEGG" id="enn:FRE64_05565"/>
<reference evidence="1" key="1">
    <citation type="submission" date="2019-08" db="EMBL/GenBank/DDBJ databases">
        <title>Carotenoids and Carotenoid Binding Proteins in the Halophilic Cyanobacterium Euhalothece sp. ZM00.</title>
        <authorList>
            <person name="Cho S.M."/>
            <person name="Song J.Y."/>
            <person name="Park Y.-I."/>
        </authorList>
    </citation>
    <scope>NUCLEOTIDE SEQUENCE [LARGE SCALE GENOMIC DNA]</scope>
    <source>
        <strain evidence="1">Z-M001</strain>
    </source>
</reference>
<dbReference type="RefSeq" id="WP_146295039.1">
    <property type="nucleotide sequence ID" value="NZ_CP042326.1"/>
</dbReference>
<protein>
    <submittedName>
        <fullName evidence="1">KGK family protein</fullName>
    </submittedName>
</protein>
<keyword evidence="2" id="KW-1185">Reference proteome</keyword>
<gene>
    <name evidence="1" type="ORF">FRE64_05565</name>
</gene>
<accession>A0A5B8NKM8</accession>
<dbReference type="AlphaFoldDB" id="A0A5B8NKM8"/>